<dbReference type="Proteomes" id="UP000179807">
    <property type="component" value="Unassembled WGS sequence"/>
</dbReference>
<accession>A0A1J4KMA8</accession>
<evidence type="ECO:0000313" key="2">
    <source>
        <dbReference type="EMBL" id="OHT10501.1"/>
    </source>
</evidence>
<sequence>MLNQTISKLILISLSQVSPFSTISTQASFSSVSYHNSHFSYFLQSQFYSIHPNIHLLMKDNSFSYFLQSSIVITSFYLNDTTRHRTSEFEHPDISINHCLFSNCRSDNNGGAIKYDNSAGELFVYRSVFQSNFADSNGGGIYYDGVKYEFVRNCFEDCIADNNGQAYHAKSQTGTSFSNDTNILKCSKETKNRNGFTTFINNGASDFHYNNYSNSHITRGAAAMATLLCEVKFITYCQMMNNSAYRILDFQFSVVPVEIFRCNLINNVATVMTIIGYSFTTLINDCYFQNNSKPITSQPAGRPHTITFLNCIYDAFGITQKNGINIVDCRPIQIHDTTIPITQRYSQPCRYNEVEEKTFVSGVNIKLILLISGVIIIVHCILIHGNTMLRYFNALFGTSQNRAPSRRRMTRGFGAVRLE</sequence>
<evidence type="ECO:0000256" key="1">
    <source>
        <dbReference type="SAM" id="Phobius"/>
    </source>
</evidence>
<keyword evidence="1" id="KW-0812">Transmembrane</keyword>
<dbReference type="EMBL" id="MLAK01000609">
    <property type="protein sequence ID" value="OHT10501.1"/>
    <property type="molecule type" value="Genomic_DNA"/>
</dbReference>
<dbReference type="GeneID" id="94835948"/>
<proteinExistence type="predicted"/>
<protein>
    <recommendedName>
        <fullName evidence="4">Right handed beta helix domain-containing protein</fullName>
    </recommendedName>
</protein>
<evidence type="ECO:0008006" key="4">
    <source>
        <dbReference type="Google" id="ProtNLM"/>
    </source>
</evidence>
<dbReference type="RefSeq" id="XP_068363637.1">
    <property type="nucleotide sequence ID" value="XM_068501244.1"/>
</dbReference>
<dbReference type="VEuPathDB" id="TrichDB:TRFO_20167"/>
<keyword evidence="1" id="KW-0472">Membrane</keyword>
<evidence type="ECO:0000313" key="3">
    <source>
        <dbReference type="Proteomes" id="UP000179807"/>
    </source>
</evidence>
<comment type="caution">
    <text evidence="2">The sequence shown here is derived from an EMBL/GenBank/DDBJ whole genome shotgun (WGS) entry which is preliminary data.</text>
</comment>
<name>A0A1J4KMA8_9EUKA</name>
<keyword evidence="3" id="KW-1185">Reference proteome</keyword>
<gene>
    <name evidence="2" type="ORF">TRFO_20167</name>
</gene>
<feature type="transmembrane region" description="Helical" evidence="1">
    <location>
        <begin position="367"/>
        <end position="385"/>
    </location>
</feature>
<keyword evidence="1" id="KW-1133">Transmembrane helix</keyword>
<reference evidence="2" key="1">
    <citation type="submission" date="2016-10" db="EMBL/GenBank/DDBJ databases">
        <authorList>
            <person name="Benchimol M."/>
            <person name="Almeida L.G."/>
            <person name="Vasconcelos A.T."/>
            <person name="Perreira-Neves A."/>
            <person name="Rosa I.A."/>
            <person name="Tasca T."/>
            <person name="Bogo M.R."/>
            <person name="de Souza W."/>
        </authorList>
    </citation>
    <scope>NUCLEOTIDE SEQUENCE [LARGE SCALE GENOMIC DNA]</scope>
    <source>
        <strain evidence="2">K</strain>
    </source>
</reference>
<dbReference type="AlphaFoldDB" id="A0A1J4KMA8"/>
<organism evidence="2 3">
    <name type="scientific">Tritrichomonas foetus</name>
    <dbReference type="NCBI Taxonomy" id="1144522"/>
    <lineage>
        <taxon>Eukaryota</taxon>
        <taxon>Metamonada</taxon>
        <taxon>Parabasalia</taxon>
        <taxon>Tritrichomonadida</taxon>
        <taxon>Tritrichomonadidae</taxon>
        <taxon>Tritrichomonas</taxon>
    </lineage>
</organism>